<name>A0A7W9MJW2_9ACTN</name>
<evidence type="ECO:0000313" key="2">
    <source>
        <dbReference type="Proteomes" id="UP000540685"/>
    </source>
</evidence>
<dbReference type="AlphaFoldDB" id="A0A7W9MJW2"/>
<dbReference type="RefSeq" id="WP_184540054.1">
    <property type="nucleotide sequence ID" value="NZ_JACHMP010000001.1"/>
</dbReference>
<dbReference type="EMBL" id="JACHMP010000001">
    <property type="protein sequence ID" value="MBB5823106.1"/>
    <property type="molecule type" value="Genomic_DNA"/>
</dbReference>
<keyword evidence="2" id="KW-1185">Reference proteome</keyword>
<evidence type="ECO:0000313" key="1">
    <source>
        <dbReference type="EMBL" id="MBB5823106.1"/>
    </source>
</evidence>
<sequence length="127" mass="14505">MRTVRLENFTYKVTDDPLKVIGDFVSCALSLENIYKRPPVEDFAERFSPEGDGMNIPDFFVAYRAEQPDDIPPELDEHTAEELGRTEIWVLSRLEYGKTPDSALIEGHELRHLLDEALTQRAARTAP</sequence>
<protein>
    <submittedName>
        <fullName evidence="1">Uncharacterized protein</fullName>
    </submittedName>
</protein>
<accession>A0A7W9MJW2</accession>
<dbReference type="Proteomes" id="UP000540685">
    <property type="component" value="Unassembled WGS sequence"/>
</dbReference>
<proteinExistence type="predicted"/>
<gene>
    <name evidence="1" type="ORF">F4562_006168</name>
</gene>
<reference evidence="1 2" key="1">
    <citation type="submission" date="2020-08" db="EMBL/GenBank/DDBJ databases">
        <title>Sequencing the genomes of 1000 actinobacteria strains.</title>
        <authorList>
            <person name="Klenk H.-P."/>
        </authorList>
    </citation>
    <scope>NUCLEOTIDE SEQUENCE [LARGE SCALE GENOMIC DNA]</scope>
    <source>
        <strain evidence="1 2">DSM 46887</strain>
    </source>
</reference>
<comment type="caution">
    <text evidence="1">The sequence shown here is derived from an EMBL/GenBank/DDBJ whole genome shotgun (WGS) entry which is preliminary data.</text>
</comment>
<organism evidence="1 2">
    <name type="scientific">Streptosporangium becharense</name>
    <dbReference type="NCBI Taxonomy" id="1816182"/>
    <lineage>
        <taxon>Bacteria</taxon>
        <taxon>Bacillati</taxon>
        <taxon>Actinomycetota</taxon>
        <taxon>Actinomycetes</taxon>
        <taxon>Streptosporangiales</taxon>
        <taxon>Streptosporangiaceae</taxon>
        <taxon>Streptosporangium</taxon>
    </lineage>
</organism>